<evidence type="ECO:0000259" key="3">
    <source>
        <dbReference type="Pfam" id="PF13462"/>
    </source>
</evidence>
<feature type="domain" description="Thioredoxin-like fold" evidence="3">
    <location>
        <begin position="83"/>
        <end position="254"/>
    </location>
</feature>
<comment type="caution">
    <text evidence="4">The sequence shown here is derived from an EMBL/GenBank/DDBJ whole genome shotgun (WGS) entry which is preliminary data.</text>
</comment>
<evidence type="ECO:0000313" key="4">
    <source>
        <dbReference type="EMBL" id="MDH2389921.1"/>
    </source>
</evidence>
<keyword evidence="2" id="KW-0812">Transmembrane</keyword>
<dbReference type="SUPFAM" id="SSF52833">
    <property type="entry name" value="Thioredoxin-like"/>
    <property type="match status" value="1"/>
</dbReference>
<evidence type="ECO:0000256" key="2">
    <source>
        <dbReference type="SAM" id="Phobius"/>
    </source>
</evidence>
<gene>
    <name evidence="4" type="ORF">QCN29_14195</name>
</gene>
<protein>
    <submittedName>
        <fullName evidence="4">Thioredoxin domain-containing protein</fullName>
    </submittedName>
</protein>
<dbReference type="RefSeq" id="WP_279928276.1">
    <property type="nucleotide sequence ID" value="NZ_JARWBG010000014.1"/>
</dbReference>
<evidence type="ECO:0000313" key="5">
    <source>
        <dbReference type="Proteomes" id="UP001223144"/>
    </source>
</evidence>
<name>A0ABT6HMH2_9ACTN</name>
<keyword evidence="2" id="KW-1133">Transmembrane helix</keyword>
<proteinExistence type="predicted"/>
<dbReference type="Pfam" id="PF13462">
    <property type="entry name" value="Thioredoxin_4"/>
    <property type="match status" value="1"/>
</dbReference>
<keyword evidence="5" id="KW-1185">Reference proteome</keyword>
<organism evidence="4 5">
    <name type="scientific">Streptomyces chengmaiensis</name>
    <dbReference type="NCBI Taxonomy" id="3040919"/>
    <lineage>
        <taxon>Bacteria</taxon>
        <taxon>Bacillati</taxon>
        <taxon>Actinomycetota</taxon>
        <taxon>Actinomycetes</taxon>
        <taxon>Kitasatosporales</taxon>
        <taxon>Streptomycetaceae</taxon>
        <taxon>Streptomyces</taxon>
    </lineage>
</organism>
<accession>A0ABT6HMH2</accession>
<evidence type="ECO:0000256" key="1">
    <source>
        <dbReference type="SAM" id="MobiDB-lite"/>
    </source>
</evidence>
<dbReference type="InterPro" id="IPR012336">
    <property type="entry name" value="Thioredoxin-like_fold"/>
</dbReference>
<dbReference type="Gene3D" id="3.40.30.10">
    <property type="entry name" value="Glutaredoxin"/>
    <property type="match status" value="1"/>
</dbReference>
<reference evidence="4 5" key="1">
    <citation type="submission" date="2023-04" db="EMBL/GenBank/DDBJ databases">
        <title>Streptomyces chengmaiensis sp. nov. isolated from the stem of mangrove plant in Hainan.</title>
        <authorList>
            <person name="Huang X."/>
            <person name="Zhou S."/>
            <person name="Chu X."/>
            <person name="Xie Y."/>
            <person name="Lin Y."/>
        </authorList>
    </citation>
    <scope>NUCLEOTIDE SEQUENCE [LARGE SCALE GENOMIC DNA]</scope>
    <source>
        <strain evidence="4 5">HNM0663</strain>
    </source>
</reference>
<dbReference type="EMBL" id="JARWBG010000014">
    <property type="protein sequence ID" value="MDH2389921.1"/>
    <property type="molecule type" value="Genomic_DNA"/>
</dbReference>
<feature type="compositionally biased region" description="Basic and acidic residues" evidence="1">
    <location>
        <begin position="12"/>
        <end position="27"/>
    </location>
</feature>
<dbReference type="Proteomes" id="UP001223144">
    <property type="component" value="Unassembled WGS sequence"/>
</dbReference>
<keyword evidence="2" id="KW-0472">Membrane</keyword>
<feature type="region of interest" description="Disordered" evidence="1">
    <location>
        <begin position="1"/>
        <end position="30"/>
    </location>
</feature>
<sequence length="258" mass="27631">MSARNSQANKAAARERLRQERERQAKRDKVRRQLIVAGSTVAVLALAGGIGYAVVQATKPGAWEAAKDKELVKPANSEGDKGTTIKIGSGKSVVDVYEDLRCPACAAFEQSTGETIKKAAGDDKITLKVHLGDIIDGNLGGSGSKNAISALGAALNVSTDAFLEYHSQLYSAKHHPAETADEFAEDSYLLDVAKDVDALKDNASFKDAVEKGTYDKWALEMIDDFKNSEIRGTPTIRIDGKDVDQRALPAELKKLGVG</sequence>
<dbReference type="InterPro" id="IPR036249">
    <property type="entry name" value="Thioredoxin-like_sf"/>
</dbReference>
<feature type="transmembrane region" description="Helical" evidence="2">
    <location>
        <begin position="34"/>
        <end position="55"/>
    </location>
</feature>